<dbReference type="PANTHER" id="PTHR18952">
    <property type="entry name" value="CARBONIC ANHYDRASE"/>
    <property type="match status" value="1"/>
</dbReference>
<protein>
    <recommendedName>
        <fullName evidence="2 6">Carbonic anhydrase</fullName>
        <ecNumber evidence="2 6">4.2.1.1</ecNumber>
    </recommendedName>
</protein>
<evidence type="ECO:0000256" key="6">
    <source>
        <dbReference type="RuleBase" id="RU367011"/>
    </source>
</evidence>
<comment type="function">
    <text evidence="6">Reversible hydration of carbon dioxide.</text>
</comment>
<keyword evidence="3 6" id="KW-0479">Metal-binding</keyword>
<keyword evidence="6" id="KW-0732">Signal</keyword>
<comment type="similarity">
    <text evidence="6">Belongs to the alpha-carbonic anhydrase family.</text>
</comment>
<comment type="catalytic activity">
    <reaction evidence="6">
        <text>hydrogencarbonate + H(+) = CO2 + H2O</text>
        <dbReference type="Rhea" id="RHEA:10748"/>
        <dbReference type="ChEBI" id="CHEBI:15377"/>
        <dbReference type="ChEBI" id="CHEBI:15378"/>
        <dbReference type="ChEBI" id="CHEBI:16526"/>
        <dbReference type="ChEBI" id="CHEBI:17544"/>
        <dbReference type="EC" id="4.2.1.1"/>
    </reaction>
</comment>
<dbReference type="InterPro" id="IPR041891">
    <property type="entry name" value="Alpha_CA_prokaryot-like"/>
</dbReference>
<sequence length="363" mass="40934">MSLDRHHLHHAVGALLSAALLLSAAALPGAMAEEETEEESEFSYVPGAPNGPDRWGEINASWATCSDGQMQSPIDLSRDNATLVRSLGYLNYTYRPTNASVVNRGHDIMLNFTGDAGSLVINGTAYYLKQLHWHTPSEHRVGGRRYDMELHLVHVHEAAAGEELEQPAVAVVSVLYEKSLISVLLPDPFLKTLEPAIRRVRDIRGREEPVGVVDPDGATATGSVYYRYMGSLTTPPCTERVVWTVFQNPRRVAGYQLELLKEAVVDGYEKNARPLQDVNDRDISIFRPIKRSVYVCGVNITSDAYWTDQRTYGYRIATTAYYYGSRPLIYEVYILYEVKFSLFPCLWLCEYILNKTWDHLCPH</sequence>
<comment type="cofactor">
    <cofactor evidence="1 6">
        <name>Zn(2+)</name>
        <dbReference type="ChEBI" id="CHEBI:29105"/>
    </cofactor>
</comment>
<dbReference type="InterPro" id="IPR001148">
    <property type="entry name" value="CA_dom"/>
</dbReference>
<dbReference type="Pfam" id="PF00194">
    <property type="entry name" value="Carb_anhydrase"/>
    <property type="match status" value="1"/>
</dbReference>
<evidence type="ECO:0000256" key="1">
    <source>
        <dbReference type="ARBA" id="ARBA00001947"/>
    </source>
</evidence>
<evidence type="ECO:0000256" key="5">
    <source>
        <dbReference type="ARBA" id="ARBA00023239"/>
    </source>
</evidence>
<evidence type="ECO:0000259" key="7">
    <source>
        <dbReference type="PROSITE" id="PS51144"/>
    </source>
</evidence>
<dbReference type="InterPro" id="IPR036398">
    <property type="entry name" value="CA_dom_sf"/>
</dbReference>
<accession>A0ABC9BJK5</accession>
<dbReference type="InterPro" id="IPR018338">
    <property type="entry name" value="Carbonic_anhydrase_a-class_CS"/>
</dbReference>
<gene>
    <name evidence="8" type="ORF">URODEC1_LOCUS64345</name>
</gene>
<dbReference type="SUPFAM" id="SSF51069">
    <property type="entry name" value="Carbonic anhydrase"/>
    <property type="match status" value="1"/>
</dbReference>
<keyword evidence="4 6" id="KW-0862">Zinc</keyword>
<dbReference type="PANTHER" id="PTHR18952:SF260">
    <property type="entry name" value="ALPHA CARBONIC ANHYDRASE 7"/>
    <property type="match status" value="1"/>
</dbReference>
<feature type="signal peptide" evidence="6">
    <location>
        <begin position="1"/>
        <end position="32"/>
    </location>
</feature>
<feature type="domain" description="Alpha-carbonic anhydrase" evidence="7">
    <location>
        <begin position="40"/>
        <end position="287"/>
    </location>
</feature>
<evidence type="ECO:0000256" key="3">
    <source>
        <dbReference type="ARBA" id="ARBA00022723"/>
    </source>
</evidence>
<evidence type="ECO:0000313" key="8">
    <source>
        <dbReference type="EMBL" id="CAL4999430.1"/>
    </source>
</evidence>
<keyword evidence="5 6" id="KW-0456">Lyase</keyword>
<evidence type="ECO:0000313" key="9">
    <source>
        <dbReference type="Proteomes" id="UP001497457"/>
    </source>
</evidence>
<dbReference type="GO" id="GO:0008270">
    <property type="term" value="F:zinc ion binding"/>
    <property type="evidence" value="ECO:0007669"/>
    <property type="project" value="UniProtKB-UniRule"/>
</dbReference>
<dbReference type="InterPro" id="IPR023561">
    <property type="entry name" value="Carbonic_anhydrase_a-class"/>
</dbReference>
<dbReference type="PROSITE" id="PS51144">
    <property type="entry name" value="ALPHA_CA_2"/>
    <property type="match status" value="1"/>
</dbReference>
<dbReference type="CDD" id="cd03124">
    <property type="entry name" value="alpha_CA_prokaryotic_like"/>
    <property type="match status" value="1"/>
</dbReference>
<dbReference type="PROSITE" id="PS00162">
    <property type="entry name" value="ALPHA_CA_1"/>
    <property type="match status" value="1"/>
</dbReference>
<dbReference type="Gene3D" id="3.10.200.10">
    <property type="entry name" value="Alpha carbonic anhydrase"/>
    <property type="match status" value="1"/>
</dbReference>
<organism evidence="8 9">
    <name type="scientific">Urochloa decumbens</name>
    <dbReference type="NCBI Taxonomy" id="240449"/>
    <lineage>
        <taxon>Eukaryota</taxon>
        <taxon>Viridiplantae</taxon>
        <taxon>Streptophyta</taxon>
        <taxon>Embryophyta</taxon>
        <taxon>Tracheophyta</taxon>
        <taxon>Spermatophyta</taxon>
        <taxon>Magnoliopsida</taxon>
        <taxon>Liliopsida</taxon>
        <taxon>Poales</taxon>
        <taxon>Poaceae</taxon>
        <taxon>PACMAD clade</taxon>
        <taxon>Panicoideae</taxon>
        <taxon>Panicodae</taxon>
        <taxon>Paniceae</taxon>
        <taxon>Melinidinae</taxon>
        <taxon>Urochloa</taxon>
    </lineage>
</organism>
<proteinExistence type="inferred from homology"/>
<keyword evidence="9" id="KW-1185">Reference proteome</keyword>
<dbReference type="EC" id="4.2.1.1" evidence="2 6"/>
<dbReference type="SMART" id="SM01057">
    <property type="entry name" value="Carb_anhydrase"/>
    <property type="match status" value="1"/>
</dbReference>
<dbReference type="GO" id="GO:0004089">
    <property type="term" value="F:carbonate dehydratase activity"/>
    <property type="evidence" value="ECO:0007669"/>
    <property type="project" value="UniProtKB-UniRule"/>
</dbReference>
<name>A0ABC9BJK5_9POAL</name>
<reference evidence="8" key="1">
    <citation type="submission" date="2024-10" db="EMBL/GenBank/DDBJ databases">
        <authorList>
            <person name="Ryan C."/>
        </authorList>
    </citation>
    <scope>NUCLEOTIDE SEQUENCE [LARGE SCALE GENOMIC DNA]</scope>
</reference>
<dbReference type="Proteomes" id="UP001497457">
    <property type="component" value="Chromosome 25rd"/>
</dbReference>
<dbReference type="AlphaFoldDB" id="A0ABC9BJK5"/>
<feature type="chain" id="PRO_5044529574" description="Carbonic anhydrase" evidence="6">
    <location>
        <begin position="33"/>
        <end position="363"/>
    </location>
</feature>
<evidence type="ECO:0000256" key="4">
    <source>
        <dbReference type="ARBA" id="ARBA00022833"/>
    </source>
</evidence>
<dbReference type="EMBL" id="OZ075135">
    <property type="protein sequence ID" value="CAL4999430.1"/>
    <property type="molecule type" value="Genomic_DNA"/>
</dbReference>
<evidence type="ECO:0000256" key="2">
    <source>
        <dbReference type="ARBA" id="ARBA00012925"/>
    </source>
</evidence>